<proteinExistence type="predicted"/>
<comment type="caution">
    <text evidence="2">The sequence shown here is derived from an EMBL/GenBank/DDBJ whole genome shotgun (WGS) entry which is preliminary data.</text>
</comment>
<keyword evidence="1" id="KW-0812">Transmembrane</keyword>
<protein>
    <recommendedName>
        <fullName evidence="4">DUF3592 domain-containing protein</fullName>
    </recommendedName>
</protein>
<evidence type="ECO:0000256" key="1">
    <source>
        <dbReference type="SAM" id="Phobius"/>
    </source>
</evidence>
<dbReference type="PANTHER" id="PTHR42305">
    <property type="entry name" value="MEMBRANE PROTEIN RV1733C-RELATED"/>
    <property type="match status" value="1"/>
</dbReference>
<keyword evidence="1" id="KW-1133">Transmembrane helix</keyword>
<evidence type="ECO:0000313" key="3">
    <source>
        <dbReference type="Proteomes" id="UP000774570"/>
    </source>
</evidence>
<sequence>MRPTPASAVRPRLARVRHRLGLDGNELRRDVDRRQRRIGLVLLLLFAAAGWLFAARAGSLAYDRGLRLEQRDAATRHAVTATLTRVDAGTRGRTVTAEWTDAGGAHRIGTFTTWQAVDGGQQRRIWIGADGRPSLEPSRRHERTVSEAVLAGSAAAAAGAGLPLLLAYQGVRRACDRRRYRQWDLEWAEFCRPSTR</sequence>
<evidence type="ECO:0008006" key="4">
    <source>
        <dbReference type="Google" id="ProtNLM"/>
    </source>
</evidence>
<name>A0ABS7FPW2_9ACTN</name>
<keyword evidence="1" id="KW-0472">Membrane</keyword>
<evidence type="ECO:0000313" key="2">
    <source>
        <dbReference type="EMBL" id="MBW8482419.1"/>
    </source>
</evidence>
<keyword evidence="3" id="KW-1185">Reference proteome</keyword>
<dbReference type="InterPro" id="IPR039708">
    <property type="entry name" value="MT1774/Rv1733c-like"/>
</dbReference>
<feature type="transmembrane region" description="Helical" evidence="1">
    <location>
        <begin position="148"/>
        <end position="171"/>
    </location>
</feature>
<feature type="transmembrane region" description="Helical" evidence="1">
    <location>
        <begin position="38"/>
        <end position="58"/>
    </location>
</feature>
<dbReference type="EMBL" id="JAIBOA010000004">
    <property type="protein sequence ID" value="MBW8482419.1"/>
    <property type="molecule type" value="Genomic_DNA"/>
</dbReference>
<dbReference type="Proteomes" id="UP000774570">
    <property type="component" value="Unassembled WGS sequence"/>
</dbReference>
<accession>A0ABS7FPW2</accession>
<organism evidence="2 3">
    <name type="scientific">Actinomadura parmotrematis</name>
    <dbReference type="NCBI Taxonomy" id="2864039"/>
    <lineage>
        <taxon>Bacteria</taxon>
        <taxon>Bacillati</taxon>
        <taxon>Actinomycetota</taxon>
        <taxon>Actinomycetes</taxon>
        <taxon>Streptosporangiales</taxon>
        <taxon>Thermomonosporaceae</taxon>
        <taxon>Actinomadura</taxon>
    </lineage>
</organism>
<dbReference type="RefSeq" id="WP_220164926.1">
    <property type="nucleotide sequence ID" value="NZ_JAIBOA010000004.1"/>
</dbReference>
<reference evidence="2 3" key="1">
    <citation type="submission" date="2021-07" db="EMBL/GenBank/DDBJ databases">
        <title>Actinomadura sp. PM05-2 isolated from lichen.</title>
        <authorList>
            <person name="Somphong A."/>
            <person name="Phongsopitanun W."/>
            <person name="Tanasupawat S."/>
            <person name="Peongsungnone V."/>
        </authorList>
    </citation>
    <scope>NUCLEOTIDE SEQUENCE [LARGE SCALE GENOMIC DNA]</scope>
    <source>
        <strain evidence="2 3">PM05-2</strain>
    </source>
</reference>
<gene>
    <name evidence="2" type="ORF">K1Y72_08600</name>
</gene>
<dbReference type="PANTHER" id="PTHR42305:SF1">
    <property type="entry name" value="MEMBRANE PROTEIN RV1733C-RELATED"/>
    <property type="match status" value="1"/>
</dbReference>